<evidence type="ECO:0000313" key="5">
    <source>
        <dbReference type="Proteomes" id="UP000808337"/>
    </source>
</evidence>
<dbReference type="InterPro" id="IPR013783">
    <property type="entry name" value="Ig-like_fold"/>
</dbReference>
<dbReference type="EMBL" id="JADKGY010000029">
    <property type="protein sequence ID" value="MBK9984161.1"/>
    <property type="molecule type" value="Genomic_DNA"/>
</dbReference>
<dbReference type="Pfam" id="PF13585">
    <property type="entry name" value="CHU_C"/>
    <property type="match status" value="1"/>
</dbReference>
<dbReference type="InterPro" id="IPR002884">
    <property type="entry name" value="P_dom"/>
</dbReference>
<dbReference type="Gene3D" id="2.60.120.260">
    <property type="entry name" value="Galactose-binding domain-like"/>
    <property type="match status" value="1"/>
</dbReference>
<feature type="domain" description="P/Homo B" evidence="3">
    <location>
        <begin position="28"/>
        <end position="206"/>
    </location>
</feature>
<sequence>MQVNNFRITSQVKHSKDTILWLLFIVFAVTSSVDVQSQCSTSTPLDIPDDGCITIQFIVSGLTDNDLASPTQGICGVNLDFMHEYLGDVSVTLISPSGTSVTLIGPVTTAITPTNLSRFNIKFVPCMTAAAPDAGFSPEWSNIQPWQAFTPYSGSYHPYIGCLEDFNSGPANGVWQIIICDNDVLETGTLASDLLIFCNPAGLQCSQCNPKGGTLSPTIITKCVGQNISSAEITTDFGGNPPDPAAYSYEYVMTNGNTIVRYGSFFSDTPPPGNYTICGLSYLTIDSTQVNTLFAAGNYSQLVQEVSTGIICGEFSSPCVSLHVLSVPDTTDISVNLCNGESYSFGGQSYSLMGSYYQTHDGPGLCDSVFHIQVFTSGLDFNFILPDSLNCGSGNVIINSTISGNVGPVTYSWSTLTGNIIGPINTSSITVDQPGQYFLSIADAICSKVKVISILADQGFPQVFVEGGQITCTNPSVTIDPIFIPTSASIQWTGPMGFSSSQPIINVTVPGVYLLTVTNQSGCATTRPVTVTIDTAVQNFNIISFGKDCQNGFIMLGSDNDNSVVGWKWTGPNGFFTNYWRPDISFPGTYTLTSTFLNGCQRSASYFFDGDFSLPDINVSTTDTLNCNEIISLSVSSVTPSVSYSWNGPNGFSSGSSLIQVTQTGNYTAHVSAPNGCSAMDDVVIALGSDIFNYQTFTDTINCANDTAVIGVVSAAADLYKWIGFPGPDSLNSSIHVGSAGLYTVMMTDTSSGCVVMADINVITDRTPPSFSYIVDTITCNHSIAQLSFVPSGGIVYSNIFWELPDQSIVPSPTIMSSLPGEHLLYGIGANGCTSIAHVRIPFDTISPSLFIETSPLGCDDTVDIVTLAVAPISGYQWSGPGIVTPGIQQIAVNKPGIYDLIVTALNGCTTTYNILVDSNFSVPIYNLTFDSLRCDVPAILEVSSNDTLDKYTWLNSAGTILSTDSIASANFPGLYSIEIRAANNCFVLDTITIEPAKFPVFSFETDTLTCKDKVVTIKGIPASAPVTFQWSDINGNPLGVTDQIMVSNIGPYILSVTGQNACETLDTILVPIDTIPPVANLKLLGEVRCQNRDIMFDGSSSTPQNIQLNWSTIGGIILGNNSLPVIQAKDTGIYILKVIRNDNGCEDLDSFHLTENPEAITQAILEISQPECSGDSNASIHILTLHGGIQPLLYQLDGGVLQSADIFNDLKPGDHLLQILDAAGCLYDTLVTIIPTDPFNVNAGPDQEIYLGESTSLSGTNDLLPAQLLNESWDSLGVFICTDCPDFEVSPHETSAYRYQVVSATGCVLEDEVIIYVIEKGKYFIANVFSPNGDGINDEVRLYTSPGIIKVLQWVIFDRWGNAVFGRTDMDPMDPSLQWDGYTPRGERLNPAVFPYLLEVELLNGKTELYHGTITLLR</sequence>
<dbReference type="Pfam" id="PF01483">
    <property type="entry name" value="P_proprotein"/>
    <property type="match status" value="1"/>
</dbReference>
<evidence type="ECO:0000259" key="3">
    <source>
        <dbReference type="PROSITE" id="PS51829"/>
    </source>
</evidence>
<comment type="caution">
    <text evidence="4">The sequence shown here is derived from an EMBL/GenBank/DDBJ whole genome shotgun (WGS) entry which is preliminary data.</text>
</comment>
<dbReference type="GO" id="GO:0004252">
    <property type="term" value="F:serine-type endopeptidase activity"/>
    <property type="evidence" value="ECO:0007669"/>
    <property type="project" value="InterPro"/>
</dbReference>
<gene>
    <name evidence="4" type="ORF">IPP15_17630</name>
</gene>
<dbReference type="GO" id="GO:0006508">
    <property type="term" value="P:proteolysis"/>
    <property type="evidence" value="ECO:0007669"/>
    <property type="project" value="UniProtKB-KW"/>
</dbReference>
<keyword evidence="2" id="KW-0378">Hydrolase</keyword>
<name>A0A9D7XRL3_9BACT</name>
<proteinExistence type="predicted"/>
<evidence type="ECO:0000256" key="1">
    <source>
        <dbReference type="ARBA" id="ARBA00022670"/>
    </source>
</evidence>
<dbReference type="SUPFAM" id="SSF49785">
    <property type="entry name" value="Galactose-binding domain-like"/>
    <property type="match status" value="1"/>
</dbReference>
<protein>
    <submittedName>
        <fullName evidence="4">Gliding motility-associated C-terminal domain-containing protein</fullName>
    </submittedName>
</protein>
<dbReference type="Proteomes" id="UP000808337">
    <property type="component" value="Unassembled WGS sequence"/>
</dbReference>
<evidence type="ECO:0000313" key="4">
    <source>
        <dbReference type="EMBL" id="MBK9984161.1"/>
    </source>
</evidence>
<reference evidence="4 5" key="1">
    <citation type="submission" date="2020-10" db="EMBL/GenBank/DDBJ databases">
        <title>Connecting structure to function with the recovery of over 1000 high-quality activated sludge metagenome-assembled genomes encoding full-length rRNA genes using long-read sequencing.</title>
        <authorList>
            <person name="Singleton C.M."/>
            <person name="Petriglieri F."/>
            <person name="Kristensen J.M."/>
            <person name="Kirkegaard R.H."/>
            <person name="Michaelsen T.Y."/>
            <person name="Andersen M.H."/>
            <person name="Karst S.M."/>
            <person name="Dueholm M.S."/>
            <person name="Nielsen P.H."/>
            <person name="Albertsen M."/>
        </authorList>
    </citation>
    <scope>NUCLEOTIDE SEQUENCE [LARGE SCALE GENOMIC DNA]</scope>
    <source>
        <strain evidence="4">Ribe_18-Q3-R11-54_MAXAC.273</strain>
    </source>
</reference>
<evidence type="ECO:0000256" key="2">
    <source>
        <dbReference type="ARBA" id="ARBA00022801"/>
    </source>
</evidence>
<keyword evidence="1" id="KW-0645">Protease</keyword>
<accession>A0A9D7XRL3</accession>
<dbReference type="PROSITE" id="PS51829">
    <property type="entry name" value="P_HOMO_B"/>
    <property type="match status" value="1"/>
</dbReference>
<dbReference type="InterPro" id="IPR008979">
    <property type="entry name" value="Galactose-bd-like_sf"/>
</dbReference>
<organism evidence="4 5">
    <name type="scientific">Candidatus Opimibacter skivensis</name>
    <dbReference type="NCBI Taxonomy" id="2982028"/>
    <lineage>
        <taxon>Bacteria</taxon>
        <taxon>Pseudomonadati</taxon>
        <taxon>Bacteroidota</taxon>
        <taxon>Saprospiria</taxon>
        <taxon>Saprospirales</taxon>
        <taxon>Saprospiraceae</taxon>
        <taxon>Candidatus Opimibacter</taxon>
    </lineage>
</organism>
<dbReference type="Gene3D" id="2.60.40.10">
    <property type="entry name" value="Immunoglobulins"/>
    <property type="match status" value="1"/>
</dbReference>